<dbReference type="EMBL" id="JAULSV010000004">
    <property type="protein sequence ID" value="KAK0646697.1"/>
    <property type="molecule type" value="Genomic_DNA"/>
</dbReference>
<dbReference type="Proteomes" id="UP001174936">
    <property type="component" value="Unassembled WGS sequence"/>
</dbReference>
<gene>
    <name evidence="1" type="ORF">B0T16DRAFT_168249</name>
</gene>
<keyword evidence="2" id="KW-1185">Reference proteome</keyword>
<name>A0AA39Y613_9PEZI</name>
<protein>
    <submittedName>
        <fullName evidence="1">Uncharacterized protein</fullName>
    </submittedName>
</protein>
<organism evidence="1 2">
    <name type="scientific">Cercophora newfieldiana</name>
    <dbReference type="NCBI Taxonomy" id="92897"/>
    <lineage>
        <taxon>Eukaryota</taxon>
        <taxon>Fungi</taxon>
        <taxon>Dikarya</taxon>
        <taxon>Ascomycota</taxon>
        <taxon>Pezizomycotina</taxon>
        <taxon>Sordariomycetes</taxon>
        <taxon>Sordariomycetidae</taxon>
        <taxon>Sordariales</taxon>
        <taxon>Lasiosphaeriaceae</taxon>
        <taxon>Cercophora</taxon>
    </lineage>
</organism>
<accession>A0AA39Y613</accession>
<sequence>MVCRICPRPGLPPVPSLALEAVGKRNQSHGWIPSPSKFPCGWRTWCQQLPSTGRNEAANGAPESRERINITAKQSARSRKGLDSLSQEENATVCRIWRILGGLVGSARMLMAGVKSTDLRAHANQVQSNNVAWVLGFWLGNLLGPSPGWTTQARPRCADAQACQVISTGSKKGAEKFGGGVASAHIASEPCFQSRLRSTISMLRVSTPMMRSARSWRHEMQRRVVMALTT</sequence>
<dbReference type="AlphaFoldDB" id="A0AA39Y613"/>
<evidence type="ECO:0000313" key="2">
    <source>
        <dbReference type="Proteomes" id="UP001174936"/>
    </source>
</evidence>
<proteinExistence type="predicted"/>
<reference evidence="1" key="1">
    <citation type="submission" date="2023-06" db="EMBL/GenBank/DDBJ databases">
        <title>Genome-scale phylogeny and comparative genomics of the fungal order Sordariales.</title>
        <authorList>
            <consortium name="Lawrence Berkeley National Laboratory"/>
            <person name="Hensen N."/>
            <person name="Bonometti L."/>
            <person name="Westerberg I."/>
            <person name="Brannstrom I.O."/>
            <person name="Guillou S."/>
            <person name="Cros-Aarteil S."/>
            <person name="Calhoun S."/>
            <person name="Haridas S."/>
            <person name="Kuo A."/>
            <person name="Mondo S."/>
            <person name="Pangilinan J."/>
            <person name="Riley R."/>
            <person name="Labutti K."/>
            <person name="Andreopoulos B."/>
            <person name="Lipzen A."/>
            <person name="Chen C."/>
            <person name="Yanf M."/>
            <person name="Daum C."/>
            <person name="Ng V."/>
            <person name="Clum A."/>
            <person name="Steindorff A."/>
            <person name="Ohm R."/>
            <person name="Martin F."/>
            <person name="Silar P."/>
            <person name="Natvig D."/>
            <person name="Lalanne C."/>
            <person name="Gautier V."/>
            <person name="Ament-Velasquez S.L."/>
            <person name="Kruys A."/>
            <person name="Hutchinson M.I."/>
            <person name="Powell A.J."/>
            <person name="Barry K."/>
            <person name="Miller A.N."/>
            <person name="Grigoriev I.V."/>
            <person name="Debuchy R."/>
            <person name="Gladieux P."/>
            <person name="Thoren M.H."/>
            <person name="Johannesson H."/>
        </authorList>
    </citation>
    <scope>NUCLEOTIDE SEQUENCE</scope>
    <source>
        <strain evidence="1">SMH2532-1</strain>
    </source>
</reference>
<evidence type="ECO:0000313" key="1">
    <source>
        <dbReference type="EMBL" id="KAK0646697.1"/>
    </source>
</evidence>
<comment type="caution">
    <text evidence="1">The sequence shown here is derived from an EMBL/GenBank/DDBJ whole genome shotgun (WGS) entry which is preliminary data.</text>
</comment>